<dbReference type="AlphaFoldDB" id="A0AAV5FK82"/>
<evidence type="ECO:0000256" key="1">
    <source>
        <dbReference type="SAM" id="MobiDB-lite"/>
    </source>
</evidence>
<dbReference type="Proteomes" id="UP001054889">
    <property type="component" value="Unassembled WGS sequence"/>
</dbReference>
<evidence type="ECO:0000313" key="2">
    <source>
        <dbReference type="EMBL" id="GJN35357.1"/>
    </source>
</evidence>
<dbReference type="EMBL" id="BQKI01000088">
    <property type="protein sequence ID" value="GJN35357.1"/>
    <property type="molecule type" value="Genomic_DNA"/>
</dbReference>
<proteinExistence type="predicted"/>
<gene>
    <name evidence="2" type="primary">gb24117</name>
    <name evidence="2" type="ORF">PR202_gb24117</name>
</gene>
<reference evidence="2" key="2">
    <citation type="submission" date="2021-12" db="EMBL/GenBank/DDBJ databases">
        <title>Resequencing data analysis of finger millet.</title>
        <authorList>
            <person name="Hatakeyama M."/>
            <person name="Aluri S."/>
            <person name="Balachadran M.T."/>
            <person name="Sivarajan S.R."/>
            <person name="Poveda L."/>
            <person name="Shimizu-Inatsugi R."/>
            <person name="Schlapbach R."/>
            <person name="Sreeman S.M."/>
            <person name="Shimizu K.K."/>
        </authorList>
    </citation>
    <scope>NUCLEOTIDE SEQUENCE</scope>
</reference>
<comment type="caution">
    <text evidence="2">The sequence shown here is derived from an EMBL/GenBank/DDBJ whole genome shotgun (WGS) entry which is preliminary data.</text>
</comment>
<organism evidence="2 3">
    <name type="scientific">Eleusine coracana subsp. coracana</name>
    <dbReference type="NCBI Taxonomy" id="191504"/>
    <lineage>
        <taxon>Eukaryota</taxon>
        <taxon>Viridiplantae</taxon>
        <taxon>Streptophyta</taxon>
        <taxon>Embryophyta</taxon>
        <taxon>Tracheophyta</taxon>
        <taxon>Spermatophyta</taxon>
        <taxon>Magnoliopsida</taxon>
        <taxon>Liliopsida</taxon>
        <taxon>Poales</taxon>
        <taxon>Poaceae</taxon>
        <taxon>PACMAD clade</taxon>
        <taxon>Chloridoideae</taxon>
        <taxon>Cynodonteae</taxon>
        <taxon>Eleusininae</taxon>
        <taxon>Eleusine</taxon>
    </lineage>
</organism>
<name>A0AAV5FK82_ELECO</name>
<feature type="region of interest" description="Disordered" evidence="1">
    <location>
        <begin position="30"/>
        <end position="54"/>
    </location>
</feature>
<keyword evidence="3" id="KW-1185">Reference proteome</keyword>
<evidence type="ECO:0000313" key="3">
    <source>
        <dbReference type="Proteomes" id="UP001054889"/>
    </source>
</evidence>
<reference evidence="2" key="1">
    <citation type="journal article" date="2018" name="DNA Res.">
        <title>Multiple hybrid de novo genome assembly of finger millet, an orphan allotetraploid crop.</title>
        <authorList>
            <person name="Hatakeyama M."/>
            <person name="Aluri S."/>
            <person name="Balachadran M.T."/>
            <person name="Sivarajan S.R."/>
            <person name="Patrignani A."/>
            <person name="Gruter S."/>
            <person name="Poveda L."/>
            <person name="Shimizu-Inatsugi R."/>
            <person name="Baeten J."/>
            <person name="Francoijs K.J."/>
            <person name="Nataraja K.N."/>
            <person name="Reddy Y.A.N."/>
            <person name="Phadnis S."/>
            <person name="Ravikumar R.L."/>
            <person name="Schlapbach R."/>
            <person name="Sreeman S.M."/>
            <person name="Shimizu K.K."/>
        </authorList>
    </citation>
    <scope>NUCLEOTIDE SEQUENCE</scope>
</reference>
<protein>
    <submittedName>
        <fullName evidence="2">Uncharacterized protein</fullName>
    </submittedName>
</protein>
<accession>A0AAV5FK82</accession>
<sequence>MSSTTAAAPGMAGAWFGELAAALQGRWQQHQAAVTSSEHQRPRQQPKKLGAGGLALAERNNKPAAVAAKVEEGEDVGLCGAAMSDTTLYMLLDRFTPN</sequence>